<dbReference type="Pfam" id="PF00440">
    <property type="entry name" value="TetR_N"/>
    <property type="match status" value="1"/>
</dbReference>
<evidence type="ECO:0000313" key="4">
    <source>
        <dbReference type="EMBL" id="CCI81424.1"/>
    </source>
</evidence>
<sequence length="226" mass="25760">MARQKNMQRRRTILKNTFLLLREDGMDNVSLQMIADKSGISKSLLQSYYPHKNKLIIEIVSNFMTTILNALSQDELKNTNEYARMKVFIYLILEMGIMDDGTSRVLESILKDNASLEKWGQLLDEWLKDEGVKDELGSNRQVQTGLTYIIAGGGSLYLKRYDLGLGAEQISDIMVKTFMSTFLDQPAAKVEAALQEGHQVIEDFRMEKIFGLVETMFDEKGQGKDQ</sequence>
<dbReference type="InterPro" id="IPR009057">
    <property type="entry name" value="Homeodomain-like_sf"/>
</dbReference>
<dbReference type="Proteomes" id="UP000009320">
    <property type="component" value="Unassembled WGS sequence"/>
</dbReference>
<evidence type="ECO:0000313" key="5">
    <source>
        <dbReference type="Proteomes" id="UP000009320"/>
    </source>
</evidence>
<dbReference type="EMBL" id="CAKE01000002">
    <property type="protein sequence ID" value="CCI81424.1"/>
    <property type="molecule type" value="Genomic_DNA"/>
</dbReference>
<keyword evidence="5" id="KW-1185">Reference proteome</keyword>
<feature type="domain" description="HTH tetR-type" evidence="3">
    <location>
        <begin position="7"/>
        <end position="67"/>
    </location>
</feature>
<evidence type="ECO:0000256" key="2">
    <source>
        <dbReference type="PROSITE-ProRule" id="PRU00335"/>
    </source>
</evidence>
<gene>
    <name evidence="4" type="ORF">BN55_07645</name>
</gene>
<evidence type="ECO:0000259" key="3">
    <source>
        <dbReference type="PROSITE" id="PS50977"/>
    </source>
</evidence>
<proteinExistence type="predicted"/>
<dbReference type="Gene3D" id="1.10.357.10">
    <property type="entry name" value="Tetracycline Repressor, domain 2"/>
    <property type="match status" value="1"/>
</dbReference>
<dbReference type="GeneID" id="82846695"/>
<accession>I7L9K2</accession>
<protein>
    <submittedName>
        <fullName evidence="4">Putative transcriptional regulator</fullName>
    </submittedName>
</protein>
<dbReference type="PROSITE" id="PS50977">
    <property type="entry name" value="HTH_TETR_2"/>
    <property type="match status" value="1"/>
</dbReference>
<dbReference type="RefSeq" id="WP_008470173.1">
    <property type="nucleotide sequence ID" value="NZ_AYZP01000010.1"/>
</dbReference>
<dbReference type="AlphaFoldDB" id="I7L9K2"/>
<comment type="caution">
    <text evidence="4">The sequence shown here is derived from an EMBL/GenBank/DDBJ whole genome shotgun (WGS) entry which is preliminary data.</text>
</comment>
<evidence type="ECO:0000256" key="1">
    <source>
        <dbReference type="ARBA" id="ARBA00023125"/>
    </source>
</evidence>
<keyword evidence="1 2" id="KW-0238">DNA-binding</keyword>
<dbReference type="SUPFAM" id="SSF46689">
    <property type="entry name" value="Homeodomain-like"/>
    <property type="match status" value="1"/>
</dbReference>
<reference evidence="4 5" key="1">
    <citation type="submission" date="2012-06" db="EMBL/GenBank/DDBJ databases">
        <title>Draft Genome Sequence of Lactobacillus hominis Strain CRBIP 24.179T, isolated from human intestine.</title>
        <authorList>
            <person name="Cousin S."/>
            <person name="Ma L."/>
            <person name="Bizet C."/>
            <person name="Loux V."/>
            <person name="Bouchier C."/>
            <person name="Clermont D."/>
            <person name="Creno S."/>
        </authorList>
    </citation>
    <scope>NUCLEOTIDE SEQUENCE [LARGE SCALE GENOMIC DNA]</scope>
    <source>
        <strain evidence="5">CRBIP 24.179T</strain>
    </source>
</reference>
<organism evidence="4 5">
    <name type="scientific">Lactobacillus hominis DSM 23910 = CRBIP 24.179</name>
    <dbReference type="NCBI Taxonomy" id="1423758"/>
    <lineage>
        <taxon>Bacteria</taxon>
        <taxon>Bacillati</taxon>
        <taxon>Bacillota</taxon>
        <taxon>Bacilli</taxon>
        <taxon>Lactobacillales</taxon>
        <taxon>Lactobacillaceae</taxon>
        <taxon>Lactobacillus</taxon>
    </lineage>
</organism>
<dbReference type="STRING" id="1423758.FC41_GL000478"/>
<dbReference type="GO" id="GO:0003677">
    <property type="term" value="F:DNA binding"/>
    <property type="evidence" value="ECO:0007669"/>
    <property type="project" value="UniProtKB-UniRule"/>
</dbReference>
<dbReference type="InterPro" id="IPR001647">
    <property type="entry name" value="HTH_TetR"/>
</dbReference>
<dbReference type="eggNOG" id="COG1309">
    <property type="taxonomic scope" value="Bacteria"/>
</dbReference>
<name>I7L9K2_9LACO</name>
<dbReference type="OrthoDB" id="9785164at2"/>
<feature type="DNA-binding region" description="H-T-H motif" evidence="2">
    <location>
        <begin position="30"/>
        <end position="49"/>
    </location>
</feature>
<dbReference type="PATRIC" id="fig|1423758.3.peg.484"/>